<dbReference type="Gramene" id="mRNA:HanXRQr2_Chr17g0811001">
    <property type="protein sequence ID" value="mRNA:HanXRQr2_Chr17g0811001"/>
    <property type="gene ID" value="HanXRQr2_Chr17g0811001"/>
</dbReference>
<reference evidence="1" key="1">
    <citation type="journal article" date="2017" name="Nature">
        <title>The sunflower genome provides insights into oil metabolism, flowering and Asterid evolution.</title>
        <authorList>
            <person name="Badouin H."/>
            <person name="Gouzy J."/>
            <person name="Grassa C.J."/>
            <person name="Murat F."/>
            <person name="Staton S.E."/>
            <person name="Cottret L."/>
            <person name="Lelandais-Briere C."/>
            <person name="Owens G.L."/>
            <person name="Carrere S."/>
            <person name="Mayjonade B."/>
            <person name="Legrand L."/>
            <person name="Gill N."/>
            <person name="Kane N.C."/>
            <person name="Bowers J.E."/>
            <person name="Hubner S."/>
            <person name="Bellec A."/>
            <person name="Berard A."/>
            <person name="Berges H."/>
            <person name="Blanchet N."/>
            <person name="Boniface M.C."/>
            <person name="Brunel D."/>
            <person name="Catrice O."/>
            <person name="Chaidir N."/>
            <person name="Claudel C."/>
            <person name="Donnadieu C."/>
            <person name="Faraut T."/>
            <person name="Fievet G."/>
            <person name="Helmstetter N."/>
            <person name="King M."/>
            <person name="Knapp S.J."/>
            <person name="Lai Z."/>
            <person name="Le Paslier M.C."/>
            <person name="Lippi Y."/>
            <person name="Lorenzon L."/>
            <person name="Mandel J.R."/>
            <person name="Marage G."/>
            <person name="Marchand G."/>
            <person name="Marquand E."/>
            <person name="Bret-Mestries E."/>
            <person name="Morien E."/>
            <person name="Nambeesan S."/>
            <person name="Nguyen T."/>
            <person name="Pegot-Espagnet P."/>
            <person name="Pouilly N."/>
            <person name="Raftis F."/>
            <person name="Sallet E."/>
            <person name="Schiex T."/>
            <person name="Thomas J."/>
            <person name="Vandecasteele C."/>
            <person name="Vares D."/>
            <person name="Vear F."/>
            <person name="Vautrin S."/>
            <person name="Crespi M."/>
            <person name="Mangin B."/>
            <person name="Burke J.M."/>
            <person name="Salse J."/>
            <person name="Munos S."/>
            <person name="Vincourt P."/>
            <person name="Rieseberg L.H."/>
            <person name="Langlade N.B."/>
        </authorList>
    </citation>
    <scope>NUCLEOTIDE SEQUENCE</scope>
    <source>
        <tissue evidence="1">Leaves</tissue>
    </source>
</reference>
<reference evidence="1" key="2">
    <citation type="submission" date="2020-06" db="EMBL/GenBank/DDBJ databases">
        <title>Helianthus annuus Genome sequencing and assembly Release 2.</title>
        <authorList>
            <person name="Gouzy J."/>
            <person name="Langlade N."/>
            <person name="Munos S."/>
        </authorList>
    </citation>
    <scope>NUCLEOTIDE SEQUENCE</scope>
    <source>
        <tissue evidence="1">Leaves</tissue>
    </source>
</reference>
<accession>A0A9K3GUY5</accession>
<evidence type="ECO:0000313" key="1">
    <source>
        <dbReference type="EMBL" id="KAF5756131.1"/>
    </source>
</evidence>
<proteinExistence type="predicted"/>
<protein>
    <submittedName>
        <fullName evidence="1">Uncharacterized protein</fullName>
    </submittedName>
</protein>
<dbReference type="EMBL" id="MNCJ02000332">
    <property type="protein sequence ID" value="KAF5756131.1"/>
    <property type="molecule type" value="Genomic_DNA"/>
</dbReference>
<keyword evidence="2" id="KW-1185">Reference proteome</keyword>
<sequence length="70" mass="7974">MATPVATVAPESRFNDDDDLFRSESIGIVVELELFMYGLYIRGGICLHMNFRLTVPRNAGMQNSCFHFRC</sequence>
<dbReference type="Proteomes" id="UP000215914">
    <property type="component" value="Unassembled WGS sequence"/>
</dbReference>
<name>A0A9K3GUY5_HELAN</name>
<gene>
    <name evidence="1" type="ORF">HanXRQr2_Chr17g0811001</name>
</gene>
<organism evidence="1 2">
    <name type="scientific">Helianthus annuus</name>
    <name type="common">Common sunflower</name>
    <dbReference type="NCBI Taxonomy" id="4232"/>
    <lineage>
        <taxon>Eukaryota</taxon>
        <taxon>Viridiplantae</taxon>
        <taxon>Streptophyta</taxon>
        <taxon>Embryophyta</taxon>
        <taxon>Tracheophyta</taxon>
        <taxon>Spermatophyta</taxon>
        <taxon>Magnoliopsida</taxon>
        <taxon>eudicotyledons</taxon>
        <taxon>Gunneridae</taxon>
        <taxon>Pentapetalae</taxon>
        <taxon>asterids</taxon>
        <taxon>campanulids</taxon>
        <taxon>Asterales</taxon>
        <taxon>Asteraceae</taxon>
        <taxon>Asteroideae</taxon>
        <taxon>Heliantheae alliance</taxon>
        <taxon>Heliantheae</taxon>
        <taxon>Helianthus</taxon>
    </lineage>
</organism>
<comment type="caution">
    <text evidence="1">The sequence shown here is derived from an EMBL/GenBank/DDBJ whole genome shotgun (WGS) entry which is preliminary data.</text>
</comment>
<evidence type="ECO:0000313" key="2">
    <source>
        <dbReference type="Proteomes" id="UP000215914"/>
    </source>
</evidence>
<dbReference type="AlphaFoldDB" id="A0A9K3GUY5"/>